<name>A0AA86T7P8_9FABA</name>
<gene>
    <name evidence="2" type="ORF">AYBTSS11_LOCUS27575</name>
</gene>
<evidence type="ECO:0000313" key="2">
    <source>
        <dbReference type="EMBL" id="CAJ1975450.1"/>
    </source>
</evidence>
<evidence type="ECO:0000313" key="3">
    <source>
        <dbReference type="Proteomes" id="UP001189624"/>
    </source>
</evidence>
<keyword evidence="1" id="KW-0732">Signal</keyword>
<dbReference type="EMBL" id="OY731406">
    <property type="protein sequence ID" value="CAJ1975450.1"/>
    <property type="molecule type" value="Genomic_DNA"/>
</dbReference>
<evidence type="ECO:0000256" key="1">
    <source>
        <dbReference type="SAM" id="SignalP"/>
    </source>
</evidence>
<dbReference type="Gramene" id="rna-AYBTSS11_LOCUS27575">
    <property type="protein sequence ID" value="CAJ1975450.1"/>
    <property type="gene ID" value="gene-AYBTSS11_LOCUS27575"/>
</dbReference>
<reference evidence="2" key="1">
    <citation type="submission" date="2023-10" db="EMBL/GenBank/DDBJ databases">
        <authorList>
            <person name="Domelevo Entfellner J.-B."/>
        </authorList>
    </citation>
    <scope>NUCLEOTIDE SEQUENCE</scope>
</reference>
<organism evidence="2 3">
    <name type="scientific">Sphenostylis stenocarpa</name>
    <dbReference type="NCBI Taxonomy" id="92480"/>
    <lineage>
        <taxon>Eukaryota</taxon>
        <taxon>Viridiplantae</taxon>
        <taxon>Streptophyta</taxon>
        <taxon>Embryophyta</taxon>
        <taxon>Tracheophyta</taxon>
        <taxon>Spermatophyta</taxon>
        <taxon>Magnoliopsida</taxon>
        <taxon>eudicotyledons</taxon>
        <taxon>Gunneridae</taxon>
        <taxon>Pentapetalae</taxon>
        <taxon>rosids</taxon>
        <taxon>fabids</taxon>
        <taxon>Fabales</taxon>
        <taxon>Fabaceae</taxon>
        <taxon>Papilionoideae</taxon>
        <taxon>50 kb inversion clade</taxon>
        <taxon>NPAAA clade</taxon>
        <taxon>indigoferoid/millettioid clade</taxon>
        <taxon>Phaseoleae</taxon>
        <taxon>Sphenostylis</taxon>
    </lineage>
</organism>
<feature type="chain" id="PRO_5041683777" evidence="1">
    <location>
        <begin position="21"/>
        <end position="127"/>
    </location>
</feature>
<dbReference type="AlphaFoldDB" id="A0AA86T7P8"/>
<dbReference type="Proteomes" id="UP001189624">
    <property type="component" value="Chromosome 9"/>
</dbReference>
<proteinExistence type="predicted"/>
<keyword evidence="3" id="KW-1185">Reference proteome</keyword>
<accession>A0AA86T7P8</accession>
<sequence>MQSLGRKLKFGLTWLRLVHCFEYAQLERIEALQMKLDRSTKFWLVFISTLLGKGELDQLSNGISYENSTQILLFIEWKGLSVRIGFWVVSWMGFVAEGMEKRLERRNVVLERVLEFSCKDLGWKDVS</sequence>
<protein>
    <submittedName>
        <fullName evidence="2">Uncharacterized protein</fullName>
    </submittedName>
</protein>
<feature type="signal peptide" evidence="1">
    <location>
        <begin position="1"/>
        <end position="20"/>
    </location>
</feature>